<evidence type="ECO:0000313" key="2">
    <source>
        <dbReference type="EMBL" id="STO08391.1"/>
    </source>
</evidence>
<feature type="chain" id="PRO_5038795638" evidence="1">
    <location>
        <begin position="18"/>
        <end position="236"/>
    </location>
</feature>
<reference evidence="2 3" key="1">
    <citation type="submission" date="2018-06" db="EMBL/GenBank/DDBJ databases">
        <authorList>
            <consortium name="Pathogen Informatics"/>
            <person name="Doyle S."/>
        </authorList>
    </citation>
    <scope>NUCLEOTIDE SEQUENCE [LARGE SCALE GENOMIC DNA]</scope>
    <source>
        <strain evidence="2 3">NCTC13163</strain>
    </source>
</reference>
<keyword evidence="1" id="KW-0732">Signal</keyword>
<proteinExistence type="predicted"/>
<evidence type="ECO:0000256" key="1">
    <source>
        <dbReference type="SAM" id="SignalP"/>
    </source>
</evidence>
<dbReference type="Proteomes" id="UP000254060">
    <property type="component" value="Unassembled WGS sequence"/>
</dbReference>
<gene>
    <name evidence="2" type="ORF">NCTC13163_01761</name>
</gene>
<dbReference type="PROSITE" id="PS51257">
    <property type="entry name" value="PROKAR_LIPOPROTEIN"/>
    <property type="match status" value="1"/>
</dbReference>
<evidence type="ECO:0000313" key="3">
    <source>
        <dbReference type="Proteomes" id="UP000254060"/>
    </source>
</evidence>
<name>A0A377FUA3_9BACL</name>
<organism evidence="2 3">
    <name type="scientific">Exiguobacterium aurantiacum</name>
    <dbReference type="NCBI Taxonomy" id="33987"/>
    <lineage>
        <taxon>Bacteria</taxon>
        <taxon>Bacillati</taxon>
        <taxon>Bacillota</taxon>
        <taxon>Bacilli</taxon>
        <taxon>Bacillales</taxon>
        <taxon>Bacillales Family XII. Incertae Sedis</taxon>
        <taxon>Exiguobacterium</taxon>
    </lineage>
</organism>
<protein>
    <submittedName>
        <fullName evidence="2">Uncharacterized protein</fullName>
    </submittedName>
</protein>
<dbReference type="AlphaFoldDB" id="A0A377FUA3"/>
<sequence>MKRMLLTVSLLAVTVLSGCMFPQTSRVDNVPYDDQLRSVQTAVDSFKETTGVLPIKTKPAETPLMERYPIEFGRLVPGYMADPPANSFEGGGLFLYVLVDVETDPTVKLIDLRVTERLQQLQTNINSFRIKEGKFPFDGSLGKNQFTINYDLVFVAEEPKIPSPYTDNELPIYVDGSGQLFVDYRADVEAALENTDVTPEVGEDIRYLLYNDSPFAPAYSQGYTINEQGDVEFLNN</sequence>
<dbReference type="STRING" id="1397694.GCA_000702585_02257"/>
<feature type="signal peptide" evidence="1">
    <location>
        <begin position="1"/>
        <end position="17"/>
    </location>
</feature>
<dbReference type="OrthoDB" id="2449131at2"/>
<accession>A0A377FUA3</accession>
<dbReference type="EMBL" id="UGGP01000001">
    <property type="protein sequence ID" value="STO08391.1"/>
    <property type="molecule type" value="Genomic_DNA"/>
</dbReference>